<keyword evidence="5 6" id="KW-0472">Membrane</keyword>
<sequence>MSNQQRKWLYLIILAIVWGSSFILIKKSLIGLTPIQLGSLRMIITAVFLLLIGFNSLKLIQKKHWIYIFYTAVLGTFFPSFLFAFAITKIDSSISAILNSLTPFNTFIVGAIVFGFAFKKKQLVGILIGLVGTTILILKGAHLNPDQNYWYASLVVISSVGYAFNVNIVKKHLHDLNALAITTGNFLLLIIPALLVLYFTDFHVDFEWNDESMSALGYITILSVVGTGIAKVMFNKLVQISSPVFSASVTYLIPIVAVMWGIIDGEQLSFLQLLGGAIIMFGVYLVNKAK</sequence>
<feature type="transmembrane region" description="Helical" evidence="6">
    <location>
        <begin position="66"/>
        <end position="87"/>
    </location>
</feature>
<evidence type="ECO:0000259" key="7">
    <source>
        <dbReference type="Pfam" id="PF00892"/>
    </source>
</evidence>
<feature type="transmembrane region" description="Helical" evidence="6">
    <location>
        <begin position="176"/>
        <end position="200"/>
    </location>
</feature>
<evidence type="ECO:0000256" key="2">
    <source>
        <dbReference type="ARBA" id="ARBA00007362"/>
    </source>
</evidence>
<evidence type="ECO:0000256" key="1">
    <source>
        <dbReference type="ARBA" id="ARBA00004141"/>
    </source>
</evidence>
<dbReference type="SUPFAM" id="SSF103481">
    <property type="entry name" value="Multidrug resistance efflux transporter EmrE"/>
    <property type="match status" value="2"/>
</dbReference>
<comment type="similarity">
    <text evidence="2">Belongs to the EamA transporter family.</text>
</comment>
<feature type="transmembrane region" description="Helical" evidence="6">
    <location>
        <begin position="7"/>
        <end position="25"/>
    </location>
</feature>
<evidence type="ECO:0000256" key="6">
    <source>
        <dbReference type="SAM" id="Phobius"/>
    </source>
</evidence>
<name>A0ABW5LTE6_9FLAO</name>
<dbReference type="InterPro" id="IPR037185">
    <property type="entry name" value="EmrE-like"/>
</dbReference>
<keyword evidence="9" id="KW-1185">Reference proteome</keyword>
<dbReference type="Pfam" id="PF00892">
    <property type="entry name" value="EamA"/>
    <property type="match status" value="2"/>
</dbReference>
<evidence type="ECO:0000256" key="5">
    <source>
        <dbReference type="ARBA" id="ARBA00023136"/>
    </source>
</evidence>
<keyword evidence="3 6" id="KW-0812">Transmembrane</keyword>
<dbReference type="EMBL" id="JBHULH010000003">
    <property type="protein sequence ID" value="MFD2567164.1"/>
    <property type="molecule type" value="Genomic_DNA"/>
</dbReference>
<comment type="subcellular location">
    <subcellularLocation>
        <location evidence="1">Membrane</location>
        <topology evidence="1">Multi-pass membrane protein</topology>
    </subcellularLocation>
</comment>
<reference evidence="9" key="1">
    <citation type="journal article" date="2019" name="Int. J. Syst. Evol. Microbiol.">
        <title>The Global Catalogue of Microorganisms (GCM) 10K type strain sequencing project: providing services to taxonomists for standard genome sequencing and annotation.</title>
        <authorList>
            <consortium name="The Broad Institute Genomics Platform"/>
            <consortium name="The Broad Institute Genome Sequencing Center for Infectious Disease"/>
            <person name="Wu L."/>
            <person name="Ma J."/>
        </authorList>
    </citation>
    <scope>NUCLEOTIDE SEQUENCE [LARGE SCALE GENOMIC DNA]</scope>
    <source>
        <strain evidence="9">KCTC 52127</strain>
    </source>
</reference>
<feature type="transmembrane region" description="Helical" evidence="6">
    <location>
        <begin position="149"/>
        <end position="169"/>
    </location>
</feature>
<comment type="caution">
    <text evidence="8">The sequence shown here is derived from an EMBL/GenBank/DDBJ whole genome shotgun (WGS) entry which is preliminary data.</text>
</comment>
<evidence type="ECO:0000313" key="9">
    <source>
        <dbReference type="Proteomes" id="UP001597508"/>
    </source>
</evidence>
<feature type="transmembrane region" description="Helical" evidence="6">
    <location>
        <begin position="93"/>
        <end position="116"/>
    </location>
</feature>
<feature type="transmembrane region" description="Helical" evidence="6">
    <location>
        <begin position="212"/>
        <end position="232"/>
    </location>
</feature>
<organism evidence="8 9">
    <name type="scientific">Pseudotenacibaculum haliotis</name>
    <dbReference type="NCBI Taxonomy" id="1862138"/>
    <lineage>
        <taxon>Bacteria</taxon>
        <taxon>Pseudomonadati</taxon>
        <taxon>Bacteroidota</taxon>
        <taxon>Flavobacteriia</taxon>
        <taxon>Flavobacteriales</taxon>
        <taxon>Flavobacteriaceae</taxon>
        <taxon>Pseudotenacibaculum</taxon>
    </lineage>
</organism>
<dbReference type="InterPro" id="IPR050638">
    <property type="entry name" value="AA-Vitamin_Transporters"/>
</dbReference>
<dbReference type="Proteomes" id="UP001597508">
    <property type="component" value="Unassembled WGS sequence"/>
</dbReference>
<feature type="transmembrane region" description="Helical" evidence="6">
    <location>
        <begin position="123"/>
        <end position="143"/>
    </location>
</feature>
<feature type="transmembrane region" description="Helical" evidence="6">
    <location>
        <begin position="37"/>
        <end position="54"/>
    </location>
</feature>
<feature type="transmembrane region" description="Helical" evidence="6">
    <location>
        <begin position="269"/>
        <end position="286"/>
    </location>
</feature>
<keyword evidence="4 6" id="KW-1133">Transmembrane helix</keyword>
<evidence type="ECO:0000256" key="4">
    <source>
        <dbReference type="ARBA" id="ARBA00022989"/>
    </source>
</evidence>
<feature type="transmembrane region" description="Helical" evidence="6">
    <location>
        <begin position="244"/>
        <end position="263"/>
    </location>
</feature>
<evidence type="ECO:0000313" key="8">
    <source>
        <dbReference type="EMBL" id="MFD2567164.1"/>
    </source>
</evidence>
<gene>
    <name evidence="8" type="ORF">ACFSRZ_07245</name>
</gene>
<dbReference type="InterPro" id="IPR000620">
    <property type="entry name" value="EamA_dom"/>
</dbReference>
<evidence type="ECO:0000256" key="3">
    <source>
        <dbReference type="ARBA" id="ARBA00022692"/>
    </source>
</evidence>
<proteinExistence type="inferred from homology"/>
<feature type="domain" description="EamA" evidence="7">
    <location>
        <begin position="151"/>
        <end position="287"/>
    </location>
</feature>
<dbReference type="RefSeq" id="WP_379665873.1">
    <property type="nucleotide sequence ID" value="NZ_JBHULH010000003.1"/>
</dbReference>
<dbReference type="PANTHER" id="PTHR32322">
    <property type="entry name" value="INNER MEMBRANE TRANSPORTER"/>
    <property type="match status" value="1"/>
</dbReference>
<accession>A0ABW5LTE6</accession>
<feature type="domain" description="EamA" evidence="7">
    <location>
        <begin position="9"/>
        <end position="137"/>
    </location>
</feature>
<protein>
    <submittedName>
        <fullName evidence="8">DMT family transporter</fullName>
    </submittedName>
</protein>
<dbReference type="PANTHER" id="PTHR32322:SF2">
    <property type="entry name" value="EAMA DOMAIN-CONTAINING PROTEIN"/>
    <property type="match status" value="1"/>
</dbReference>